<sequence length="214" mass="24254">MSLLAIPFELVEFIIDFLSDDPKTLASCSLVCSSWILRTRHWLFRSVSIHLSRPRQSKQFLNLLTHPSSTILSHIQHLAIGCGNTPTVGSTDFQPCVESKRSLTLLSEDPTMPFDLFLSTFRQLANPSGTNIHSLRLFNLDWTTFPLEKQIRISTTLSRIFPKVTSLELDHVVLHDIRQLNSTLARAFPGLVCLGAKVDFWKCDEDSVTTDHYI</sequence>
<protein>
    <recommendedName>
        <fullName evidence="3">F-box domain-containing protein</fullName>
    </recommendedName>
</protein>
<dbReference type="AlphaFoldDB" id="A0AA38UJS8"/>
<organism evidence="1 2">
    <name type="scientific">Lentinula raphanica</name>
    <dbReference type="NCBI Taxonomy" id="153919"/>
    <lineage>
        <taxon>Eukaryota</taxon>
        <taxon>Fungi</taxon>
        <taxon>Dikarya</taxon>
        <taxon>Basidiomycota</taxon>
        <taxon>Agaricomycotina</taxon>
        <taxon>Agaricomycetes</taxon>
        <taxon>Agaricomycetidae</taxon>
        <taxon>Agaricales</taxon>
        <taxon>Marasmiineae</taxon>
        <taxon>Omphalotaceae</taxon>
        <taxon>Lentinula</taxon>
    </lineage>
</organism>
<comment type="caution">
    <text evidence="1">The sequence shown here is derived from an EMBL/GenBank/DDBJ whole genome shotgun (WGS) entry which is preliminary data.</text>
</comment>
<dbReference type="EMBL" id="MU805964">
    <property type="protein sequence ID" value="KAJ3843930.1"/>
    <property type="molecule type" value="Genomic_DNA"/>
</dbReference>
<accession>A0AA38UJS8</accession>
<evidence type="ECO:0008006" key="3">
    <source>
        <dbReference type="Google" id="ProtNLM"/>
    </source>
</evidence>
<evidence type="ECO:0000313" key="1">
    <source>
        <dbReference type="EMBL" id="KAJ3843930.1"/>
    </source>
</evidence>
<dbReference type="SUPFAM" id="SSF81383">
    <property type="entry name" value="F-box domain"/>
    <property type="match status" value="1"/>
</dbReference>
<reference evidence="1" key="1">
    <citation type="submission" date="2022-08" db="EMBL/GenBank/DDBJ databases">
        <authorList>
            <consortium name="DOE Joint Genome Institute"/>
            <person name="Min B."/>
            <person name="Riley R."/>
            <person name="Sierra-Patev S."/>
            <person name="Naranjo-Ortiz M."/>
            <person name="Looney B."/>
            <person name="Konkel Z."/>
            <person name="Slot J.C."/>
            <person name="Sakamoto Y."/>
            <person name="Steenwyk J.L."/>
            <person name="Rokas A."/>
            <person name="Carro J."/>
            <person name="Camarero S."/>
            <person name="Ferreira P."/>
            <person name="Molpeceres G."/>
            <person name="Ruiz-Duenas F.J."/>
            <person name="Serrano A."/>
            <person name="Henrissat B."/>
            <person name="Drula E."/>
            <person name="Hughes K.W."/>
            <person name="Mata J.L."/>
            <person name="Ishikawa N.K."/>
            <person name="Vargas-Isla R."/>
            <person name="Ushijima S."/>
            <person name="Smith C.A."/>
            <person name="Ahrendt S."/>
            <person name="Andreopoulos W."/>
            <person name="He G."/>
            <person name="Labutti K."/>
            <person name="Lipzen A."/>
            <person name="Ng V."/>
            <person name="Sandor L."/>
            <person name="Barry K."/>
            <person name="Martinez A.T."/>
            <person name="Xiao Y."/>
            <person name="Gibbons J.G."/>
            <person name="Terashima K."/>
            <person name="Hibbett D.S."/>
            <person name="Grigoriev I.V."/>
        </authorList>
    </citation>
    <scope>NUCLEOTIDE SEQUENCE</scope>
    <source>
        <strain evidence="1">TFB9207</strain>
    </source>
</reference>
<gene>
    <name evidence="1" type="ORF">F5878DRAFT_207837</name>
</gene>
<evidence type="ECO:0000313" key="2">
    <source>
        <dbReference type="Proteomes" id="UP001163846"/>
    </source>
</evidence>
<proteinExistence type="predicted"/>
<dbReference type="InterPro" id="IPR036047">
    <property type="entry name" value="F-box-like_dom_sf"/>
</dbReference>
<keyword evidence="2" id="KW-1185">Reference proteome</keyword>
<dbReference type="Proteomes" id="UP001163846">
    <property type="component" value="Unassembled WGS sequence"/>
</dbReference>
<name>A0AA38UJS8_9AGAR</name>